<organism evidence="3 4">
    <name type="scientific">Hydrocarboniphaga daqingensis</name>
    <dbReference type="NCBI Taxonomy" id="490188"/>
    <lineage>
        <taxon>Bacteria</taxon>
        <taxon>Pseudomonadati</taxon>
        <taxon>Pseudomonadota</taxon>
        <taxon>Gammaproteobacteria</taxon>
        <taxon>Nevskiales</taxon>
        <taxon>Nevskiaceae</taxon>
        <taxon>Hydrocarboniphaga</taxon>
    </lineage>
</organism>
<keyword evidence="1" id="KW-1133">Transmembrane helix</keyword>
<feature type="chain" id="PRO_5012047834" evidence="2">
    <location>
        <begin position="23"/>
        <end position="124"/>
    </location>
</feature>
<dbReference type="EMBL" id="FQWZ01000006">
    <property type="protein sequence ID" value="SHH15578.1"/>
    <property type="molecule type" value="Genomic_DNA"/>
</dbReference>
<evidence type="ECO:0000313" key="4">
    <source>
        <dbReference type="Proteomes" id="UP000199758"/>
    </source>
</evidence>
<name>A0A1M5QNT4_9GAMM</name>
<dbReference type="STRING" id="490188.SAMN04488068_2727"/>
<proteinExistence type="predicted"/>
<evidence type="ECO:0000256" key="2">
    <source>
        <dbReference type="SAM" id="SignalP"/>
    </source>
</evidence>
<reference evidence="3 4" key="1">
    <citation type="submission" date="2016-11" db="EMBL/GenBank/DDBJ databases">
        <authorList>
            <person name="Jaros S."/>
            <person name="Januszkiewicz K."/>
            <person name="Wedrychowicz H."/>
        </authorList>
    </citation>
    <scope>NUCLEOTIDE SEQUENCE [LARGE SCALE GENOMIC DNA]</scope>
    <source>
        <strain evidence="3 4">CGMCC 1.7049</strain>
    </source>
</reference>
<dbReference type="AlphaFoldDB" id="A0A1M5QNT4"/>
<dbReference type="RefSeq" id="WP_139250282.1">
    <property type="nucleotide sequence ID" value="NZ_FQWZ01000006.1"/>
</dbReference>
<keyword evidence="1" id="KW-0812">Transmembrane</keyword>
<keyword evidence="4" id="KW-1185">Reference proteome</keyword>
<accession>A0A1M5QNT4</accession>
<evidence type="ECO:0000256" key="1">
    <source>
        <dbReference type="SAM" id="Phobius"/>
    </source>
</evidence>
<feature type="signal peptide" evidence="2">
    <location>
        <begin position="1"/>
        <end position="22"/>
    </location>
</feature>
<keyword evidence="1" id="KW-0472">Membrane</keyword>
<dbReference type="Proteomes" id="UP000199758">
    <property type="component" value="Unassembled WGS sequence"/>
</dbReference>
<protein>
    <submittedName>
        <fullName evidence="3">Uncharacterized protein</fullName>
    </submittedName>
</protein>
<sequence>MFRTLVALLVSFCLIGCTSMQAVAVPSPGMPPSFSVGDTVQITTKAGASHTLEVTEVLRNAVVGTDESNKRIKVAFDQITAVEVKKINTGKTVGAGTGISLLVVAVLFVVGVFAFGQAFKSSGD</sequence>
<evidence type="ECO:0000313" key="3">
    <source>
        <dbReference type="EMBL" id="SHH15578.1"/>
    </source>
</evidence>
<keyword evidence="2" id="KW-0732">Signal</keyword>
<feature type="transmembrane region" description="Helical" evidence="1">
    <location>
        <begin position="99"/>
        <end position="119"/>
    </location>
</feature>
<gene>
    <name evidence="3" type="ORF">SAMN04488068_2727</name>
</gene>